<dbReference type="Gene3D" id="1.10.3720.10">
    <property type="entry name" value="MetI-like"/>
    <property type="match status" value="1"/>
</dbReference>
<feature type="domain" description="ABC transmembrane type-1" evidence="8">
    <location>
        <begin position="1"/>
        <end position="140"/>
    </location>
</feature>
<feature type="transmembrane region" description="Helical" evidence="7">
    <location>
        <begin position="117"/>
        <end position="140"/>
    </location>
</feature>
<evidence type="ECO:0000256" key="6">
    <source>
        <dbReference type="ARBA" id="ARBA00023136"/>
    </source>
</evidence>
<dbReference type="GO" id="GO:0005886">
    <property type="term" value="C:plasma membrane"/>
    <property type="evidence" value="ECO:0007669"/>
    <property type="project" value="UniProtKB-SubCell"/>
</dbReference>
<evidence type="ECO:0000256" key="3">
    <source>
        <dbReference type="ARBA" id="ARBA00022475"/>
    </source>
</evidence>
<keyword evidence="4 7" id="KW-0812">Transmembrane</keyword>
<evidence type="ECO:0000259" key="8">
    <source>
        <dbReference type="PROSITE" id="PS50928"/>
    </source>
</evidence>
<comment type="caution">
    <text evidence="9">The sequence shown here is derived from an EMBL/GenBank/DDBJ whole genome shotgun (WGS) entry which is preliminary data.</text>
</comment>
<evidence type="ECO:0000256" key="4">
    <source>
        <dbReference type="ARBA" id="ARBA00022692"/>
    </source>
</evidence>
<keyword evidence="5 7" id="KW-1133">Transmembrane helix</keyword>
<dbReference type="EMBL" id="AJWZ01007996">
    <property type="protein sequence ID" value="EKC55362.1"/>
    <property type="molecule type" value="Genomic_DNA"/>
</dbReference>
<evidence type="ECO:0000256" key="5">
    <source>
        <dbReference type="ARBA" id="ARBA00022989"/>
    </source>
</evidence>
<dbReference type="AlphaFoldDB" id="K1S3W2"/>
<dbReference type="Pfam" id="PF00528">
    <property type="entry name" value="BPD_transp_1"/>
    <property type="match status" value="1"/>
</dbReference>
<dbReference type="PANTHER" id="PTHR43163">
    <property type="entry name" value="DIPEPTIDE TRANSPORT SYSTEM PERMEASE PROTEIN DPPB-RELATED"/>
    <property type="match status" value="1"/>
</dbReference>
<reference evidence="9" key="1">
    <citation type="journal article" date="2013" name="Environ. Microbiol.">
        <title>Microbiota from the distal guts of lean and obese adolescents exhibit partial functional redundancy besides clear differences in community structure.</title>
        <authorList>
            <person name="Ferrer M."/>
            <person name="Ruiz A."/>
            <person name="Lanza F."/>
            <person name="Haange S.B."/>
            <person name="Oberbach A."/>
            <person name="Till H."/>
            <person name="Bargiela R."/>
            <person name="Campoy C."/>
            <person name="Segura M.T."/>
            <person name="Richter M."/>
            <person name="von Bergen M."/>
            <person name="Seifert J."/>
            <person name="Suarez A."/>
        </authorList>
    </citation>
    <scope>NUCLEOTIDE SEQUENCE</scope>
</reference>
<organism evidence="9">
    <name type="scientific">human gut metagenome</name>
    <dbReference type="NCBI Taxonomy" id="408170"/>
    <lineage>
        <taxon>unclassified sequences</taxon>
        <taxon>metagenomes</taxon>
        <taxon>organismal metagenomes</taxon>
    </lineage>
</organism>
<evidence type="ECO:0000313" key="9">
    <source>
        <dbReference type="EMBL" id="EKC55362.1"/>
    </source>
</evidence>
<feature type="transmembrane region" description="Helical" evidence="7">
    <location>
        <begin position="73"/>
        <end position="97"/>
    </location>
</feature>
<keyword evidence="3" id="KW-1003">Cell membrane</keyword>
<dbReference type="InterPro" id="IPR035906">
    <property type="entry name" value="MetI-like_sf"/>
</dbReference>
<dbReference type="CDD" id="cd06261">
    <property type="entry name" value="TM_PBP2"/>
    <property type="match status" value="1"/>
</dbReference>
<dbReference type="GO" id="GO:0055085">
    <property type="term" value="P:transmembrane transport"/>
    <property type="evidence" value="ECO:0007669"/>
    <property type="project" value="InterPro"/>
</dbReference>
<name>K1S3W2_9ZZZZ</name>
<evidence type="ECO:0000256" key="7">
    <source>
        <dbReference type="SAM" id="Phobius"/>
    </source>
</evidence>
<dbReference type="PANTHER" id="PTHR43163:SF6">
    <property type="entry name" value="DIPEPTIDE TRANSPORT SYSTEM PERMEASE PROTEIN DPPB-RELATED"/>
    <property type="match status" value="1"/>
</dbReference>
<gene>
    <name evidence="9" type="ORF">OBE_11601</name>
</gene>
<dbReference type="SUPFAM" id="SSF161098">
    <property type="entry name" value="MetI-like"/>
    <property type="match status" value="1"/>
</dbReference>
<sequence>CKAGHIAGSQMGQLRFDHTATFALGLGSVATIARLMRTSMLEVTNEDFIKTAKAKGLSKGEITLNHQLRNSMLPVITVMGPMVATLLTGTFVIENIFAIPGLGRHYVISIQTLDYPLILGMTIVYSVFLVLMQLVVDLVYGFMTRGLN</sequence>
<evidence type="ECO:0000256" key="2">
    <source>
        <dbReference type="ARBA" id="ARBA00022448"/>
    </source>
</evidence>
<comment type="subcellular location">
    <subcellularLocation>
        <location evidence="1">Cell membrane</location>
        <topology evidence="1">Multi-pass membrane protein</topology>
    </subcellularLocation>
</comment>
<evidence type="ECO:0000256" key="1">
    <source>
        <dbReference type="ARBA" id="ARBA00004651"/>
    </source>
</evidence>
<keyword evidence="2" id="KW-0813">Transport</keyword>
<feature type="non-terminal residue" evidence="9">
    <location>
        <position position="1"/>
    </location>
</feature>
<protein>
    <submittedName>
        <fullName evidence="9">Binding-protein-dependent transport system inner membrane component</fullName>
    </submittedName>
</protein>
<proteinExistence type="predicted"/>
<dbReference type="InterPro" id="IPR000515">
    <property type="entry name" value="MetI-like"/>
</dbReference>
<dbReference type="PROSITE" id="PS50928">
    <property type="entry name" value="ABC_TM1"/>
    <property type="match status" value="1"/>
</dbReference>
<accession>K1S3W2</accession>
<keyword evidence="6 7" id="KW-0472">Membrane</keyword>